<dbReference type="RefSeq" id="WP_145033976.1">
    <property type="nucleotide sequence ID" value="NZ_CP036271.1"/>
</dbReference>
<dbReference type="OrthoDB" id="20966at2"/>
<keyword evidence="2" id="KW-1185">Reference proteome</keyword>
<dbReference type="KEGG" id="ccos:Pan44_45620"/>
<name>A0A517SK59_9PLAN</name>
<protein>
    <recommendedName>
        <fullName evidence="3">ATP-grasp domain-containing protein</fullName>
    </recommendedName>
</protein>
<accession>A0A517SK59</accession>
<organism evidence="1 2">
    <name type="scientific">Caulifigura coniformis</name>
    <dbReference type="NCBI Taxonomy" id="2527983"/>
    <lineage>
        <taxon>Bacteria</taxon>
        <taxon>Pseudomonadati</taxon>
        <taxon>Planctomycetota</taxon>
        <taxon>Planctomycetia</taxon>
        <taxon>Planctomycetales</taxon>
        <taxon>Planctomycetaceae</taxon>
        <taxon>Caulifigura</taxon>
    </lineage>
</organism>
<dbReference type="SUPFAM" id="SSF56059">
    <property type="entry name" value="Glutathione synthetase ATP-binding domain-like"/>
    <property type="match status" value="1"/>
</dbReference>
<dbReference type="InParanoid" id="A0A517SK59"/>
<reference evidence="1 2" key="1">
    <citation type="submission" date="2019-02" db="EMBL/GenBank/DDBJ databases">
        <title>Deep-cultivation of Planctomycetes and their phenomic and genomic characterization uncovers novel biology.</title>
        <authorList>
            <person name="Wiegand S."/>
            <person name="Jogler M."/>
            <person name="Boedeker C."/>
            <person name="Pinto D."/>
            <person name="Vollmers J."/>
            <person name="Rivas-Marin E."/>
            <person name="Kohn T."/>
            <person name="Peeters S.H."/>
            <person name="Heuer A."/>
            <person name="Rast P."/>
            <person name="Oberbeckmann S."/>
            <person name="Bunk B."/>
            <person name="Jeske O."/>
            <person name="Meyerdierks A."/>
            <person name="Storesund J.E."/>
            <person name="Kallscheuer N."/>
            <person name="Luecker S."/>
            <person name="Lage O.M."/>
            <person name="Pohl T."/>
            <person name="Merkel B.J."/>
            <person name="Hornburger P."/>
            <person name="Mueller R.-W."/>
            <person name="Bruemmer F."/>
            <person name="Labrenz M."/>
            <person name="Spormann A.M."/>
            <person name="Op den Camp H."/>
            <person name="Overmann J."/>
            <person name="Amann R."/>
            <person name="Jetten M.S.M."/>
            <person name="Mascher T."/>
            <person name="Medema M.H."/>
            <person name="Devos D.P."/>
            <person name="Kaster A.-K."/>
            <person name="Ovreas L."/>
            <person name="Rohde M."/>
            <person name="Galperin M.Y."/>
            <person name="Jogler C."/>
        </authorList>
    </citation>
    <scope>NUCLEOTIDE SEQUENCE [LARGE SCALE GENOMIC DNA]</scope>
    <source>
        <strain evidence="1 2">Pan44</strain>
    </source>
</reference>
<dbReference type="Proteomes" id="UP000315700">
    <property type="component" value="Chromosome"/>
</dbReference>
<dbReference type="EMBL" id="CP036271">
    <property type="protein sequence ID" value="QDT56507.1"/>
    <property type="molecule type" value="Genomic_DNA"/>
</dbReference>
<evidence type="ECO:0008006" key="3">
    <source>
        <dbReference type="Google" id="ProtNLM"/>
    </source>
</evidence>
<sequence length="372" mass="41140">MADQRPRLFLGNFDFEAALVSPSACASRDAIRRNSELAAAWLSIARPGDVIVTEHLPDEQFPQALERLNRKGVRFARASESFDDDCVVTPWGWERRVIGWADACGLPESSPPLHAIAIANCREFSFTSERDMECGLAGQAVCCTATEVADALSRLRRWLIKANFGASGRERISGSGLPTEEMQKWVEKRLSRDGAVFVEPFVESVEEAGVQWEIPPDGGEPDLVGVVPLLSDDRGQYRGSVIPSTADVPGQWQTVIEFSRRAALRAQSLGYFGPLGIDAMRYRDADGELRERPLQDINARWTMGRLALGWRGEIPASGMTVLRAGSENDWAATADMRSQCLRISPHALNSESVRHVFWLETGRERPVSAAEK</sequence>
<dbReference type="AlphaFoldDB" id="A0A517SK59"/>
<evidence type="ECO:0000313" key="1">
    <source>
        <dbReference type="EMBL" id="QDT56507.1"/>
    </source>
</evidence>
<evidence type="ECO:0000313" key="2">
    <source>
        <dbReference type="Proteomes" id="UP000315700"/>
    </source>
</evidence>
<proteinExistence type="predicted"/>
<gene>
    <name evidence="1" type="ORF">Pan44_45620</name>
</gene>